<name>A0A7C9ARS3_OPUST</name>
<reference evidence="1" key="1">
    <citation type="journal article" date="2013" name="J. Plant Res.">
        <title>Effect of fungi and light on seed germination of three Opuntia species from semiarid lands of central Mexico.</title>
        <authorList>
            <person name="Delgado-Sanchez P."/>
            <person name="Jimenez-Bremont J.F."/>
            <person name="Guerrero-Gonzalez Mde L."/>
            <person name="Flores J."/>
        </authorList>
    </citation>
    <scope>NUCLEOTIDE SEQUENCE</scope>
    <source>
        <tissue evidence="1">Cladode</tissue>
    </source>
</reference>
<sequence>MNSSSCMQECSSLHATNTIPLVSSRFVSTGSSLIDAHFCLSSSISSRMPRNAFHFGASSKTSWSNRPPSEASLLSLFSFDFLFFPVTALLCPLGLPTCDLVKR</sequence>
<reference evidence="1" key="2">
    <citation type="submission" date="2020-07" db="EMBL/GenBank/DDBJ databases">
        <authorList>
            <person name="Vera ALvarez R."/>
            <person name="Arias-Moreno D.M."/>
            <person name="Jimenez-Jacinto V."/>
            <person name="Jimenez-Bremont J.F."/>
            <person name="Swaminathan K."/>
            <person name="Moose S.P."/>
            <person name="Guerrero-Gonzalez M.L."/>
            <person name="Marino-Ramirez L."/>
            <person name="Landsman D."/>
            <person name="Rodriguez-Kessler M."/>
            <person name="Delgado-Sanchez P."/>
        </authorList>
    </citation>
    <scope>NUCLEOTIDE SEQUENCE</scope>
    <source>
        <tissue evidence="1">Cladode</tissue>
    </source>
</reference>
<dbReference type="EMBL" id="GISG01262665">
    <property type="protein sequence ID" value="MBA4674479.1"/>
    <property type="molecule type" value="Transcribed_RNA"/>
</dbReference>
<dbReference type="AlphaFoldDB" id="A0A7C9ARS3"/>
<evidence type="ECO:0000313" key="1">
    <source>
        <dbReference type="EMBL" id="MBA4674479.1"/>
    </source>
</evidence>
<organism evidence="1">
    <name type="scientific">Opuntia streptacantha</name>
    <name type="common">Prickly pear cactus</name>
    <name type="synonym">Opuntia cardona</name>
    <dbReference type="NCBI Taxonomy" id="393608"/>
    <lineage>
        <taxon>Eukaryota</taxon>
        <taxon>Viridiplantae</taxon>
        <taxon>Streptophyta</taxon>
        <taxon>Embryophyta</taxon>
        <taxon>Tracheophyta</taxon>
        <taxon>Spermatophyta</taxon>
        <taxon>Magnoliopsida</taxon>
        <taxon>eudicotyledons</taxon>
        <taxon>Gunneridae</taxon>
        <taxon>Pentapetalae</taxon>
        <taxon>Caryophyllales</taxon>
        <taxon>Cactineae</taxon>
        <taxon>Cactaceae</taxon>
        <taxon>Opuntioideae</taxon>
        <taxon>Opuntia</taxon>
    </lineage>
</organism>
<accession>A0A7C9ARS3</accession>
<protein>
    <submittedName>
        <fullName evidence="1">Uncharacterized protein</fullName>
    </submittedName>
</protein>
<proteinExistence type="predicted"/>